<dbReference type="InParanoid" id="F6PKP1"/>
<evidence type="ECO:0000256" key="7">
    <source>
        <dbReference type="ARBA" id="ARBA00022840"/>
    </source>
</evidence>
<dbReference type="InterPro" id="IPR011009">
    <property type="entry name" value="Kinase-like_dom_sf"/>
</dbReference>
<reference evidence="15" key="4">
    <citation type="submission" date="2025-09" db="UniProtKB">
        <authorList>
            <consortium name="Ensembl"/>
        </authorList>
    </citation>
    <scope>IDENTIFICATION</scope>
</reference>
<dbReference type="InterPro" id="IPR050339">
    <property type="entry name" value="CC_SR_Kinase"/>
</dbReference>
<dbReference type="Proteomes" id="UP000008144">
    <property type="component" value="Chromosome 7"/>
</dbReference>
<dbReference type="PROSITE" id="PS00107">
    <property type="entry name" value="PROTEIN_KINASE_ATP"/>
    <property type="match status" value="1"/>
</dbReference>
<proteinExistence type="inferred from homology"/>
<dbReference type="SUPFAM" id="SSF56112">
    <property type="entry name" value="Protein kinase-like (PK-like)"/>
    <property type="match status" value="1"/>
</dbReference>
<dbReference type="FunCoup" id="F6PKP1">
    <property type="interactions" value="173"/>
</dbReference>
<comment type="subcellular location">
    <subcellularLocation>
        <location evidence="1">Nucleus</location>
    </subcellularLocation>
</comment>
<dbReference type="GO" id="GO:0005524">
    <property type="term" value="F:ATP binding"/>
    <property type="evidence" value="ECO:0007669"/>
    <property type="project" value="UniProtKB-UniRule"/>
</dbReference>
<dbReference type="EC" id="2.7.11.1" evidence="2"/>
<dbReference type="FunFam" id="1.10.510.10:FF:002246">
    <property type="match status" value="1"/>
</dbReference>
<reference evidence="15" key="3">
    <citation type="submission" date="2025-08" db="UniProtKB">
        <authorList>
            <consortium name="Ensembl"/>
        </authorList>
    </citation>
    <scope>IDENTIFICATION</scope>
</reference>
<keyword evidence="3 13" id="KW-0723">Serine/threonine-protein kinase</keyword>
<reference evidence="15" key="2">
    <citation type="journal article" date="2008" name="Genome Biol.">
        <title>Improved genome assembly and evidence-based global gene model set for the chordate Ciona intestinalis: new insight into intron and operon populations.</title>
        <authorList>
            <person name="Satou Y."/>
            <person name="Mineta K."/>
            <person name="Ogasawara M."/>
            <person name="Sasakura Y."/>
            <person name="Shoguchi E."/>
            <person name="Ueno K."/>
            <person name="Yamada L."/>
            <person name="Matsumoto J."/>
            <person name="Wasserscheid J."/>
            <person name="Dewar K."/>
            <person name="Wiley G.B."/>
            <person name="Macmil S.L."/>
            <person name="Roe B.A."/>
            <person name="Zeller R.W."/>
            <person name="Hastings K.E."/>
            <person name="Lemaire P."/>
            <person name="Lindquist E."/>
            <person name="Endo T."/>
            <person name="Hotta K."/>
            <person name="Inaba K."/>
        </authorList>
    </citation>
    <scope>NUCLEOTIDE SEQUENCE [LARGE SCALE GENOMIC DNA]</scope>
    <source>
        <strain evidence="15">wild type</strain>
    </source>
</reference>
<evidence type="ECO:0000256" key="13">
    <source>
        <dbReference type="RuleBase" id="RU000304"/>
    </source>
</evidence>
<evidence type="ECO:0000313" key="15">
    <source>
        <dbReference type="Ensembl" id="ENSCINP00000006268.3"/>
    </source>
</evidence>
<feature type="domain" description="Protein kinase" evidence="14">
    <location>
        <begin position="8"/>
        <end position="287"/>
    </location>
</feature>
<dbReference type="InterPro" id="IPR000719">
    <property type="entry name" value="Prot_kinase_dom"/>
</dbReference>
<keyword evidence="6" id="KW-0418">Kinase</keyword>
<evidence type="ECO:0000256" key="8">
    <source>
        <dbReference type="ARBA" id="ARBA00023242"/>
    </source>
</evidence>
<evidence type="ECO:0000313" key="16">
    <source>
        <dbReference type="Proteomes" id="UP000008144"/>
    </source>
</evidence>
<evidence type="ECO:0000256" key="5">
    <source>
        <dbReference type="ARBA" id="ARBA00022741"/>
    </source>
</evidence>
<dbReference type="InterPro" id="IPR008271">
    <property type="entry name" value="Ser/Thr_kinase_AS"/>
</dbReference>
<dbReference type="STRING" id="7719.ENSCINP00000006268"/>
<comment type="catalytic activity">
    <reaction evidence="11">
        <text>L-seryl-[protein] + ATP = O-phospho-L-seryl-[protein] + ADP + H(+)</text>
        <dbReference type="Rhea" id="RHEA:17989"/>
        <dbReference type="Rhea" id="RHEA-COMP:9863"/>
        <dbReference type="Rhea" id="RHEA-COMP:11604"/>
        <dbReference type="ChEBI" id="CHEBI:15378"/>
        <dbReference type="ChEBI" id="CHEBI:29999"/>
        <dbReference type="ChEBI" id="CHEBI:30616"/>
        <dbReference type="ChEBI" id="CHEBI:83421"/>
        <dbReference type="ChEBI" id="CHEBI:456216"/>
        <dbReference type="EC" id="2.7.11.1"/>
    </reaction>
</comment>
<dbReference type="HOGENOM" id="CLU_026714_0_0_1"/>
<evidence type="ECO:0000256" key="1">
    <source>
        <dbReference type="ARBA" id="ARBA00004123"/>
    </source>
</evidence>
<dbReference type="GO" id="GO:0004674">
    <property type="term" value="F:protein serine/threonine kinase activity"/>
    <property type="evidence" value="ECO:0007669"/>
    <property type="project" value="UniProtKB-KW"/>
</dbReference>
<keyword evidence="8" id="KW-0539">Nucleus</keyword>
<name>F6PKP1_CIOIN</name>
<evidence type="ECO:0000256" key="11">
    <source>
        <dbReference type="ARBA" id="ARBA00048679"/>
    </source>
</evidence>
<evidence type="ECO:0000256" key="6">
    <source>
        <dbReference type="ARBA" id="ARBA00022777"/>
    </source>
</evidence>
<evidence type="ECO:0000259" key="14">
    <source>
        <dbReference type="PROSITE" id="PS50011"/>
    </source>
</evidence>
<dbReference type="PROSITE" id="PS50011">
    <property type="entry name" value="PROTEIN_KINASE_DOM"/>
    <property type="match status" value="1"/>
</dbReference>
<accession>F6PKP1</accession>
<dbReference type="SMART" id="SM00220">
    <property type="entry name" value="S_TKc"/>
    <property type="match status" value="1"/>
</dbReference>
<reference evidence="16" key="1">
    <citation type="journal article" date="2002" name="Science">
        <title>The draft genome of Ciona intestinalis: insights into chordate and vertebrate origins.</title>
        <authorList>
            <person name="Dehal P."/>
            <person name="Satou Y."/>
            <person name="Campbell R.K."/>
            <person name="Chapman J."/>
            <person name="Degnan B."/>
            <person name="De Tomaso A."/>
            <person name="Davidson B."/>
            <person name="Di Gregorio A."/>
            <person name="Gelpke M."/>
            <person name="Goodstein D.M."/>
            <person name="Harafuji N."/>
            <person name="Hastings K.E."/>
            <person name="Ho I."/>
            <person name="Hotta K."/>
            <person name="Huang W."/>
            <person name="Kawashima T."/>
            <person name="Lemaire P."/>
            <person name="Martinez D."/>
            <person name="Meinertzhagen I.A."/>
            <person name="Necula S."/>
            <person name="Nonaka M."/>
            <person name="Putnam N."/>
            <person name="Rash S."/>
            <person name="Saiga H."/>
            <person name="Satake M."/>
            <person name="Terry A."/>
            <person name="Yamada L."/>
            <person name="Wang H.G."/>
            <person name="Awazu S."/>
            <person name="Azumi K."/>
            <person name="Boore J."/>
            <person name="Branno M."/>
            <person name="Chin-Bow S."/>
            <person name="DeSantis R."/>
            <person name="Doyle S."/>
            <person name="Francino P."/>
            <person name="Keys D.N."/>
            <person name="Haga S."/>
            <person name="Hayashi H."/>
            <person name="Hino K."/>
            <person name="Imai K.S."/>
            <person name="Inaba K."/>
            <person name="Kano S."/>
            <person name="Kobayashi K."/>
            <person name="Kobayashi M."/>
            <person name="Lee B.I."/>
            <person name="Makabe K.W."/>
            <person name="Manohar C."/>
            <person name="Matassi G."/>
            <person name="Medina M."/>
            <person name="Mochizuki Y."/>
            <person name="Mount S."/>
            <person name="Morishita T."/>
            <person name="Miura S."/>
            <person name="Nakayama A."/>
            <person name="Nishizaka S."/>
            <person name="Nomoto H."/>
            <person name="Ohta F."/>
            <person name="Oishi K."/>
            <person name="Rigoutsos I."/>
            <person name="Sano M."/>
            <person name="Sasaki A."/>
            <person name="Sasakura Y."/>
            <person name="Shoguchi E."/>
            <person name="Shin-i T."/>
            <person name="Spagnuolo A."/>
            <person name="Stainier D."/>
            <person name="Suzuki M.M."/>
            <person name="Tassy O."/>
            <person name="Takatori N."/>
            <person name="Tokuoka M."/>
            <person name="Yagi K."/>
            <person name="Yoshizaki F."/>
            <person name="Wada S."/>
            <person name="Zhang C."/>
            <person name="Hyatt P.D."/>
            <person name="Larimer F."/>
            <person name="Detter C."/>
            <person name="Doggett N."/>
            <person name="Glavina T."/>
            <person name="Hawkins T."/>
            <person name="Richardson P."/>
            <person name="Lucas S."/>
            <person name="Kohara Y."/>
            <person name="Levine M."/>
            <person name="Satoh N."/>
            <person name="Rokhsar D.S."/>
        </authorList>
    </citation>
    <scope>NUCLEOTIDE SEQUENCE [LARGE SCALE GENOMIC DNA]</scope>
</reference>
<organism evidence="15 16">
    <name type="scientific">Ciona intestinalis</name>
    <name type="common">Transparent sea squirt</name>
    <name type="synonym">Ascidia intestinalis</name>
    <dbReference type="NCBI Taxonomy" id="7719"/>
    <lineage>
        <taxon>Eukaryota</taxon>
        <taxon>Metazoa</taxon>
        <taxon>Chordata</taxon>
        <taxon>Tunicata</taxon>
        <taxon>Ascidiacea</taxon>
        <taxon>Phlebobranchia</taxon>
        <taxon>Cionidae</taxon>
        <taxon>Ciona</taxon>
    </lineage>
</organism>
<evidence type="ECO:0000256" key="2">
    <source>
        <dbReference type="ARBA" id="ARBA00012513"/>
    </source>
</evidence>
<comment type="similarity">
    <text evidence="9">Belongs to the protein kinase superfamily. Ser/Thr protein kinase family. GCN2 subfamily.</text>
</comment>
<dbReference type="PROSITE" id="PS00108">
    <property type="entry name" value="PROTEIN_KINASE_ST"/>
    <property type="match status" value="1"/>
</dbReference>
<keyword evidence="4" id="KW-0808">Transferase</keyword>
<dbReference type="AlphaFoldDB" id="F6PKP1"/>
<dbReference type="Ensembl" id="ENSCINT00000006268.3">
    <property type="protein sequence ID" value="ENSCINP00000006268.3"/>
    <property type="gene ID" value="ENSCING00000003090.3"/>
</dbReference>
<feature type="binding site" evidence="12">
    <location>
        <position position="38"/>
    </location>
    <ligand>
        <name>ATP</name>
        <dbReference type="ChEBI" id="CHEBI:30616"/>
    </ligand>
</feature>
<keyword evidence="16" id="KW-1185">Reference proteome</keyword>
<dbReference type="EMBL" id="EAAA01002503">
    <property type="status" value="NOT_ANNOTATED_CDS"/>
    <property type="molecule type" value="Genomic_DNA"/>
</dbReference>
<dbReference type="OMA" id="HDMLAVN"/>
<dbReference type="PIRSF" id="PIRSF000654">
    <property type="entry name" value="Integrin-linked_kinase"/>
    <property type="match status" value="1"/>
</dbReference>
<dbReference type="Gene3D" id="1.10.510.10">
    <property type="entry name" value="Transferase(Phosphotransferase) domain 1"/>
    <property type="match status" value="1"/>
</dbReference>
<dbReference type="GO" id="GO:0005654">
    <property type="term" value="C:nucleoplasm"/>
    <property type="evidence" value="ECO:0007669"/>
    <property type="project" value="UniProtKB-ARBA"/>
</dbReference>
<keyword evidence="7 12" id="KW-0067">ATP-binding</keyword>
<dbReference type="FunFam" id="3.30.200.20:FF:000165">
    <property type="entry name" value="Serine/threonine-protein kinase PDIK1L"/>
    <property type="match status" value="1"/>
</dbReference>
<dbReference type="InterPro" id="IPR017441">
    <property type="entry name" value="Protein_kinase_ATP_BS"/>
</dbReference>
<evidence type="ECO:0000256" key="4">
    <source>
        <dbReference type="ARBA" id="ARBA00022679"/>
    </source>
</evidence>
<protein>
    <recommendedName>
        <fullName evidence="2">non-specific serine/threonine protein kinase</fullName>
        <ecNumber evidence="2">2.7.11.1</ecNumber>
    </recommendedName>
</protein>
<dbReference type="Pfam" id="PF00069">
    <property type="entry name" value="Pkinase"/>
    <property type="match status" value="1"/>
</dbReference>
<sequence length="287" mass="32312">RSYKMDKYKILGKIGNGSFGTVYKASKKGKKSEALAIKQVRCNAPENVELALQEFWTLSSLQHHPNIIRFEECVQQHPGGMKTLKHGDTNSNNYLSLVEMSIKGKCDSKHRSANLWFVMEYCDGGDMNDYLLSRLPLASLNSSFMIQLADGISFLHRSNVVHRDLKPENILVRKTSKDDNSIPLLKIADFGLSKVCTTKDTSDTNVNHQWFSSACGSDFFMAPEVFEGRYTAKADVFALGVIFWSIMDRITFIDASTKKVLLGTYVRRDTEVLPLGEVLLDDPKLNI</sequence>
<dbReference type="PANTHER" id="PTHR11042:SF190">
    <property type="entry name" value="MITOSIS INHIBITOR PROTEIN KINASE MIK1"/>
    <property type="match status" value="1"/>
</dbReference>
<evidence type="ECO:0000256" key="12">
    <source>
        <dbReference type="PROSITE-ProRule" id="PRU10141"/>
    </source>
</evidence>
<keyword evidence="5 12" id="KW-0547">Nucleotide-binding</keyword>
<evidence type="ECO:0000256" key="9">
    <source>
        <dbReference type="ARBA" id="ARBA00037982"/>
    </source>
</evidence>
<comment type="catalytic activity">
    <reaction evidence="10">
        <text>L-threonyl-[protein] + ATP = O-phospho-L-threonyl-[protein] + ADP + H(+)</text>
        <dbReference type="Rhea" id="RHEA:46608"/>
        <dbReference type="Rhea" id="RHEA-COMP:11060"/>
        <dbReference type="Rhea" id="RHEA-COMP:11605"/>
        <dbReference type="ChEBI" id="CHEBI:15378"/>
        <dbReference type="ChEBI" id="CHEBI:30013"/>
        <dbReference type="ChEBI" id="CHEBI:30616"/>
        <dbReference type="ChEBI" id="CHEBI:61977"/>
        <dbReference type="ChEBI" id="CHEBI:456216"/>
        <dbReference type="EC" id="2.7.11.1"/>
    </reaction>
</comment>
<dbReference type="PANTHER" id="PTHR11042">
    <property type="entry name" value="EUKARYOTIC TRANSLATION INITIATION FACTOR 2-ALPHA KINASE EIF2-ALPHA KINASE -RELATED"/>
    <property type="match status" value="1"/>
</dbReference>
<evidence type="ECO:0000256" key="3">
    <source>
        <dbReference type="ARBA" id="ARBA00022527"/>
    </source>
</evidence>
<evidence type="ECO:0000256" key="10">
    <source>
        <dbReference type="ARBA" id="ARBA00047899"/>
    </source>
</evidence>
<dbReference type="Gene3D" id="3.30.200.20">
    <property type="entry name" value="Phosphorylase Kinase, domain 1"/>
    <property type="match status" value="1"/>
</dbReference>